<dbReference type="EMBL" id="BPVZ01000189">
    <property type="protein sequence ID" value="GKV44991.1"/>
    <property type="molecule type" value="Genomic_DNA"/>
</dbReference>
<dbReference type="InterPro" id="IPR027417">
    <property type="entry name" value="P-loop_NTPase"/>
</dbReference>
<keyword evidence="1" id="KW-0611">Plant defense</keyword>
<dbReference type="Gene3D" id="3.40.50.300">
    <property type="entry name" value="P-loop containing nucleotide triphosphate hydrolases"/>
    <property type="match status" value="1"/>
</dbReference>
<dbReference type="GO" id="GO:0043531">
    <property type="term" value="F:ADP binding"/>
    <property type="evidence" value="ECO:0007669"/>
    <property type="project" value="InterPro"/>
</dbReference>
<comment type="caution">
    <text evidence="3">The sequence shown here is derived from an EMBL/GenBank/DDBJ whole genome shotgun (WGS) entry which is preliminary data.</text>
</comment>
<evidence type="ECO:0000256" key="1">
    <source>
        <dbReference type="ARBA" id="ARBA00022821"/>
    </source>
</evidence>
<evidence type="ECO:0000313" key="3">
    <source>
        <dbReference type="EMBL" id="GKV44991.1"/>
    </source>
</evidence>
<evidence type="ECO:0000259" key="2">
    <source>
        <dbReference type="Pfam" id="PF00931"/>
    </source>
</evidence>
<dbReference type="InterPro" id="IPR050905">
    <property type="entry name" value="Plant_NBS-LRR"/>
</dbReference>
<proteinExistence type="predicted"/>
<keyword evidence="4" id="KW-1185">Reference proteome</keyword>
<evidence type="ECO:0000313" key="4">
    <source>
        <dbReference type="Proteomes" id="UP001054252"/>
    </source>
</evidence>
<reference evidence="3 4" key="1">
    <citation type="journal article" date="2021" name="Commun. Biol.">
        <title>The genome of Shorea leprosula (Dipterocarpaceae) highlights the ecological relevance of drought in aseasonal tropical rainforests.</title>
        <authorList>
            <person name="Ng K.K.S."/>
            <person name="Kobayashi M.J."/>
            <person name="Fawcett J.A."/>
            <person name="Hatakeyama M."/>
            <person name="Paape T."/>
            <person name="Ng C.H."/>
            <person name="Ang C.C."/>
            <person name="Tnah L.H."/>
            <person name="Lee C.T."/>
            <person name="Nishiyama T."/>
            <person name="Sese J."/>
            <person name="O'Brien M.J."/>
            <person name="Copetti D."/>
            <person name="Mohd Noor M.I."/>
            <person name="Ong R.C."/>
            <person name="Putra M."/>
            <person name="Sireger I.Z."/>
            <person name="Indrioko S."/>
            <person name="Kosugi Y."/>
            <person name="Izuno A."/>
            <person name="Isagi Y."/>
            <person name="Lee S.L."/>
            <person name="Shimizu K.K."/>
        </authorList>
    </citation>
    <scope>NUCLEOTIDE SEQUENCE [LARGE SCALE GENOMIC DNA]</scope>
    <source>
        <strain evidence="3">214</strain>
    </source>
</reference>
<accession>A0AAV5M5A5</accession>
<name>A0AAV5M5A5_9ROSI</name>
<dbReference type="SUPFAM" id="SSF52540">
    <property type="entry name" value="P-loop containing nucleoside triphosphate hydrolases"/>
    <property type="match status" value="1"/>
</dbReference>
<protein>
    <recommendedName>
        <fullName evidence="2">NB-ARC domain-containing protein</fullName>
    </recommendedName>
</protein>
<feature type="domain" description="NB-ARC" evidence="2">
    <location>
        <begin position="9"/>
        <end position="168"/>
    </location>
</feature>
<dbReference type="InterPro" id="IPR002182">
    <property type="entry name" value="NB-ARC"/>
</dbReference>
<dbReference type="Pfam" id="PF00931">
    <property type="entry name" value="NB-ARC"/>
    <property type="match status" value="1"/>
</dbReference>
<dbReference type="PANTHER" id="PTHR33463:SF187">
    <property type="entry name" value="AND NB-ARC DOMAIN DISEASE RESISTANCE PROTEIN, PUTATIVE-RELATED"/>
    <property type="match status" value="1"/>
</dbReference>
<organism evidence="3 4">
    <name type="scientific">Rubroshorea leprosula</name>
    <dbReference type="NCBI Taxonomy" id="152421"/>
    <lineage>
        <taxon>Eukaryota</taxon>
        <taxon>Viridiplantae</taxon>
        <taxon>Streptophyta</taxon>
        <taxon>Embryophyta</taxon>
        <taxon>Tracheophyta</taxon>
        <taxon>Spermatophyta</taxon>
        <taxon>Magnoliopsida</taxon>
        <taxon>eudicotyledons</taxon>
        <taxon>Gunneridae</taxon>
        <taxon>Pentapetalae</taxon>
        <taxon>rosids</taxon>
        <taxon>malvids</taxon>
        <taxon>Malvales</taxon>
        <taxon>Dipterocarpaceae</taxon>
        <taxon>Rubroshorea</taxon>
    </lineage>
</organism>
<dbReference type="Proteomes" id="UP001054252">
    <property type="component" value="Unassembled WGS sequence"/>
</dbReference>
<dbReference type="PRINTS" id="PR00364">
    <property type="entry name" value="DISEASERSIST"/>
</dbReference>
<dbReference type="PANTHER" id="PTHR33463">
    <property type="entry name" value="NB-ARC DOMAIN-CONTAINING PROTEIN-RELATED"/>
    <property type="match status" value="1"/>
</dbReference>
<sequence length="379" mass="42577">MVGKLDVKEKIRRYLRGSEGMIGVCGISGIGKTTIMKHIHNELLNEATQFEKVIWITLSHPFNVVRLQGDIARKMNKGLREDADELERASRLMEIMKTVKYALILDDVQDKFTLTRVGIPKPTMENGCKIVITSRSVNVCNYLSCKIVKVPPLSKEESFNLFLDEVGPDVLQIPNSDEIVKLIVHKCAGLPSVIVGIASRMRGLNAIVDGHVRCRPSTLQRAKTSSLYLAFFVCCRPSPNTVHVAVTADRLGRSEKTAPFWTKAWWARERSATKMAGREPILRVTIGPSFGWSLRRISSISEVDVSLRSHRKGPTMGMVEGPGGREWTGDFVGKRRLRSALRRSAMETVMRMMNQTSIFLAECDWSEMEHDGVFEGKCR</sequence>
<dbReference type="GO" id="GO:0006952">
    <property type="term" value="P:defense response"/>
    <property type="evidence" value="ECO:0007669"/>
    <property type="project" value="UniProtKB-KW"/>
</dbReference>
<dbReference type="FunFam" id="3.40.50.300:FF:001091">
    <property type="entry name" value="Probable disease resistance protein At1g61300"/>
    <property type="match status" value="1"/>
</dbReference>
<dbReference type="AlphaFoldDB" id="A0AAV5M5A5"/>
<gene>
    <name evidence="3" type="ORF">SLEP1_g52126</name>
</gene>